<feature type="binding site" evidence="9 11">
    <location>
        <position position="107"/>
    </location>
    <ligand>
        <name>FMN</name>
        <dbReference type="ChEBI" id="CHEBI:58210"/>
    </ligand>
</feature>
<keyword evidence="15" id="KW-1185">Reference proteome</keyword>
<dbReference type="AlphaFoldDB" id="A0A8X8IBB2"/>
<feature type="binding site" evidence="9 10">
    <location>
        <begin position="193"/>
        <end position="195"/>
    </location>
    <ligand>
        <name>substrate</name>
    </ligand>
</feature>
<dbReference type="RefSeq" id="WP_092723310.1">
    <property type="nucleotide sequence ID" value="NZ_FNNO01000005.1"/>
</dbReference>
<evidence type="ECO:0000256" key="4">
    <source>
        <dbReference type="ARBA" id="ARBA00011738"/>
    </source>
</evidence>
<dbReference type="GO" id="GO:0008615">
    <property type="term" value="P:pyridoxine biosynthetic process"/>
    <property type="evidence" value="ECO:0007669"/>
    <property type="project" value="UniProtKB-UniRule"/>
</dbReference>
<keyword evidence="6 9" id="KW-0288">FMN</keyword>
<dbReference type="NCBIfam" id="TIGR00558">
    <property type="entry name" value="pdxH"/>
    <property type="match status" value="1"/>
</dbReference>
<feature type="binding site" evidence="10">
    <location>
        <begin position="10"/>
        <end position="13"/>
    </location>
    <ligand>
        <name>substrate</name>
    </ligand>
</feature>
<evidence type="ECO:0000256" key="10">
    <source>
        <dbReference type="PIRSR" id="PIRSR000190-1"/>
    </source>
</evidence>
<feature type="binding site" evidence="9 11">
    <location>
        <position position="85"/>
    </location>
    <ligand>
        <name>FMN</name>
        <dbReference type="ChEBI" id="CHEBI:58210"/>
    </ligand>
</feature>
<feature type="binding site" evidence="9 11">
    <location>
        <position position="187"/>
    </location>
    <ligand>
        <name>FMN</name>
        <dbReference type="ChEBI" id="CHEBI:58210"/>
    </ligand>
</feature>
<keyword evidence="5 9" id="KW-0285">Flavoprotein</keyword>
<dbReference type="InterPro" id="IPR019576">
    <property type="entry name" value="Pyridoxamine_oxidase_dimer_C"/>
</dbReference>
<comment type="similarity">
    <text evidence="3 9">Belongs to the pyridoxamine 5'-phosphate oxidase family.</text>
</comment>
<dbReference type="Gene3D" id="2.30.110.10">
    <property type="entry name" value="Electron Transport, Fmn-binding Protein, Chain A"/>
    <property type="match status" value="1"/>
</dbReference>
<dbReference type="PIRSF" id="PIRSF000190">
    <property type="entry name" value="Pyd_amn-ph_oxd"/>
    <property type="match status" value="1"/>
</dbReference>
<feature type="domain" description="Pyridoxamine 5'-phosphate oxidase N-terminal" evidence="12">
    <location>
        <begin position="36"/>
        <end position="161"/>
    </location>
</feature>
<sequence length="215" mass="24633">MAASSIADIRRDYKLQSLDENDIAADPITQFTRWWEEAIASHIDEVNAMTLATVTPEGLPAARIVLLKGYDEHGFVFFTNYKSRKGMELEANPHAALVFFWKELERQVRIEGTVSKTSTAESDDYFESRPAGSRIGAWASPQSRVVANRTEIETNYSKYEQQFGYENIPRPENWGGYIVKPSVIEFWQGRGSRLHDRLRYTASGAHKWKRERLAP</sequence>
<gene>
    <name evidence="9" type="primary">pdxH</name>
    <name evidence="14" type="ORF">SAMN05444410_10534</name>
</gene>
<evidence type="ECO:0000259" key="13">
    <source>
        <dbReference type="Pfam" id="PF10590"/>
    </source>
</evidence>
<evidence type="ECO:0000313" key="14">
    <source>
        <dbReference type="EMBL" id="SDW69756.1"/>
    </source>
</evidence>
<reference evidence="14 15" key="1">
    <citation type="submission" date="2016-10" db="EMBL/GenBank/DDBJ databases">
        <authorList>
            <person name="Varghese N."/>
            <person name="Submissions S."/>
        </authorList>
    </citation>
    <scope>NUCLEOTIDE SEQUENCE [LARGE SCALE GENOMIC DNA]</scope>
    <source>
        <strain evidence="14 15">DSM 25353</strain>
    </source>
</reference>
<comment type="subunit">
    <text evidence="4 9">Homodimer.</text>
</comment>
<dbReference type="Pfam" id="PF10590">
    <property type="entry name" value="PNP_phzG_C"/>
    <property type="match status" value="1"/>
</dbReference>
<evidence type="ECO:0000256" key="2">
    <source>
        <dbReference type="ARBA" id="ARBA00005037"/>
    </source>
</evidence>
<dbReference type="EMBL" id="FNNO01000005">
    <property type="protein sequence ID" value="SDW69756.1"/>
    <property type="molecule type" value="Genomic_DNA"/>
</dbReference>
<feature type="binding site" evidence="9 11">
    <location>
        <begin position="142"/>
        <end position="143"/>
    </location>
    <ligand>
        <name>FMN</name>
        <dbReference type="ChEBI" id="CHEBI:58210"/>
    </ligand>
</feature>
<evidence type="ECO:0000256" key="5">
    <source>
        <dbReference type="ARBA" id="ARBA00022630"/>
    </source>
</evidence>
<dbReference type="HAMAP" id="MF_01629">
    <property type="entry name" value="PdxH"/>
    <property type="match status" value="1"/>
</dbReference>
<evidence type="ECO:0000256" key="6">
    <source>
        <dbReference type="ARBA" id="ARBA00022643"/>
    </source>
</evidence>
<comment type="pathway">
    <text evidence="2 9">Cofactor metabolism; pyridoxal 5'-phosphate salvage; pyridoxal 5'-phosphate from pyridoxine 5'-phosphate: step 1/1.</text>
</comment>
<feature type="binding site" evidence="9 11">
    <location>
        <begin position="63"/>
        <end position="68"/>
    </location>
    <ligand>
        <name>FMN</name>
        <dbReference type="ChEBI" id="CHEBI:58210"/>
    </ligand>
</feature>
<protein>
    <recommendedName>
        <fullName evidence="9">Pyridoxine/pyridoxamine 5'-phosphate oxidase</fullName>
        <ecNumber evidence="9">1.4.3.5</ecNumber>
    </recommendedName>
    <alternativeName>
        <fullName evidence="9">PNP/PMP oxidase</fullName>
        <shortName evidence="9">PNPOx</shortName>
    </alternativeName>
    <alternativeName>
        <fullName evidence="9">Pyridoxal 5'-phosphate synthase</fullName>
    </alternativeName>
</protein>
<dbReference type="Proteomes" id="UP000198711">
    <property type="component" value="Unassembled WGS sequence"/>
</dbReference>
<dbReference type="PANTHER" id="PTHR10851">
    <property type="entry name" value="PYRIDOXINE-5-PHOSPHATE OXIDASE"/>
    <property type="match status" value="1"/>
</dbReference>
<organism evidence="14 15">
    <name type="scientific">Hydrobacter penzbergensis</name>
    <dbReference type="NCBI Taxonomy" id="1235997"/>
    <lineage>
        <taxon>Bacteria</taxon>
        <taxon>Pseudomonadati</taxon>
        <taxon>Bacteroidota</taxon>
        <taxon>Chitinophagia</taxon>
        <taxon>Chitinophagales</taxon>
        <taxon>Chitinophagaceae</taxon>
        <taxon>Hydrobacter</taxon>
    </lineage>
</organism>
<evidence type="ECO:0000313" key="15">
    <source>
        <dbReference type="Proteomes" id="UP000198711"/>
    </source>
</evidence>
<evidence type="ECO:0000256" key="1">
    <source>
        <dbReference type="ARBA" id="ARBA00004738"/>
    </source>
</evidence>
<comment type="caution">
    <text evidence="14">The sequence shown here is derived from an EMBL/GenBank/DDBJ whole genome shotgun (WGS) entry which is preliminary data.</text>
</comment>
<dbReference type="SUPFAM" id="SSF50475">
    <property type="entry name" value="FMN-binding split barrel"/>
    <property type="match status" value="1"/>
</dbReference>
<evidence type="ECO:0000256" key="8">
    <source>
        <dbReference type="ARBA" id="ARBA00023096"/>
    </source>
</evidence>
<dbReference type="PROSITE" id="PS01064">
    <property type="entry name" value="PYRIDOX_OXIDASE"/>
    <property type="match status" value="1"/>
</dbReference>
<feature type="binding site" evidence="9 10">
    <location>
        <position position="129"/>
    </location>
    <ligand>
        <name>substrate</name>
    </ligand>
</feature>
<comment type="catalytic activity">
    <reaction evidence="9">
        <text>pyridoxamine 5'-phosphate + O2 + H2O = pyridoxal 5'-phosphate + H2O2 + NH4(+)</text>
        <dbReference type="Rhea" id="RHEA:15817"/>
        <dbReference type="ChEBI" id="CHEBI:15377"/>
        <dbReference type="ChEBI" id="CHEBI:15379"/>
        <dbReference type="ChEBI" id="CHEBI:16240"/>
        <dbReference type="ChEBI" id="CHEBI:28938"/>
        <dbReference type="ChEBI" id="CHEBI:58451"/>
        <dbReference type="ChEBI" id="CHEBI:597326"/>
        <dbReference type="EC" id="1.4.3.5"/>
    </reaction>
</comment>
<dbReference type="GO" id="GO:0004733">
    <property type="term" value="F:pyridoxamine phosphate oxidase activity"/>
    <property type="evidence" value="ECO:0007669"/>
    <property type="project" value="UniProtKB-UniRule"/>
</dbReference>
<comment type="function">
    <text evidence="9">Catalyzes the oxidation of either pyridoxine 5'-phosphate (PNP) or pyridoxamine 5'-phosphate (PMP) into pyridoxal 5'-phosphate (PLP).</text>
</comment>
<evidence type="ECO:0000259" key="12">
    <source>
        <dbReference type="Pfam" id="PF01243"/>
    </source>
</evidence>
<accession>A0A8X8IBB2</accession>
<keyword evidence="8 9" id="KW-0664">Pyridoxine biosynthesis</keyword>
<comment type="catalytic activity">
    <reaction evidence="9">
        <text>pyridoxine 5'-phosphate + O2 = pyridoxal 5'-phosphate + H2O2</text>
        <dbReference type="Rhea" id="RHEA:15149"/>
        <dbReference type="ChEBI" id="CHEBI:15379"/>
        <dbReference type="ChEBI" id="CHEBI:16240"/>
        <dbReference type="ChEBI" id="CHEBI:58589"/>
        <dbReference type="ChEBI" id="CHEBI:597326"/>
        <dbReference type="EC" id="1.4.3.5"/>
    </reaction>
</comment>
<dbReference type="Pfam" id="PF01243">
    <property type="entry name" value="PNPOx_N"/>
    <property type="match status" value="1"/>
</dbReference>
<feature type="binding site" evidence="9 10">
    <location>
        <position position="125"/>
    </location>
    <ligand>
        <name>substrate</name>
    </ligand>
</feature>
<proteinExistence type="inferred from homology"/>
<comment type="cofactor">
    <cofactor evidence="9 11">
        <name>FMN</name>
        <dbReference type="ChEBI" id="CHEBI:58210"/>
    </cofactor>
    <text evidence="9 11">Binds 1 FMN per subunit.</text>
</comment>
<evidence type="ECO:0000256" key="7">
    <source>
        <dbReference type="ARBA" id="ARBA00023002"/>
    </source>
</evidence>
<feature type="binding site" evidence="9 10">
    <location>
        <position position="133"/>
    </location>
    <ligand>
        <name>substrate</name>
    </ligand>
</feature>
<name>A0A8X8IBB2_9BACT</name>
<feature type="binding site" evidence="9 11">
    <location>
        <position position="84"/>
    </location>
    <ligand>
        <name>FMN</name>
        <dbReference type="ChEBI" id="CHEBI:58210"/>
    </ligand>
</feature>
<dbReference type="PANTHER" id="PTHR10851:SF0">
    <property type="entry name" value="PYRIDOXINE-5'-PHOSPHATE OXIDASE"/>
    <property type="match status" value="1"/>
</dbReference>
<evidence type="ECO:0000256" key="11">
    <source>
        <dbReference type="PIRSR" id="PIRSR000190-2"/>
    </source>
</evidence>
<evidence type="ECO:0000256" key="3">
    <source>
        <dbReference type="ARBA" id="ARBA00007301"/>
    </source>
</evidence>
<feature type="binding site" evidence="9 11">
    <location>
        <position position="197"/>
    </location>
    <ligand>
        <name>FMN</name>
        <dbReference type="ChEBI" id="CHEBI:58210"/>
    </ligand>
</feature>
<dbReference type="FunFam" id="2.30.110.10:FF:000005">
    <property type="entry name" value="NAD(P)H-hydrate epimerase"/>
    <property type="match status" value="1"/>
</dbReference>
<dbReference type="InterPro" id="IPR019740">
    <property type="entry name" value="Pyridox_Oxase_CS"/>
</dbReference>
<dbReference type="InterPro" id="IPR000659">
    <property type="entry name" value="Pyridox_Oxase"/>
</dbReference>
<comment type="pathway">
    <text evidence="1 9">Cofactor metabolism; pyridoxal 5'-phosphate salvage; pyridoxal 5'-phosphate from pyridoxamine 5'-phosphate: step 1/1.</text>
</comment>
<feature type="domain" description="Pyridoxine 5'-phosphate oxidase dimerisation C-terminal" evidence="13">
    <location>
        <begin position="174"/>
        <end position="215"/>
    </location>
</feature>
<keyword evidence="7 9" id="KW-0560">Oxidoreductase</keyword>
<dbReference type="EC" id="1.4.3.5" evidence="9"/>
<evidence type="ECO:0000256" key="9">
    <source>
        <dbReference type="HAMAP-Rule" id="MF_01629"/>
    </source>
</evidence>
<dbReference type="InterPro" id="IPR011576">
    <property type="entry name" value="Pyridox_Oxase_N"/>
</dbReference>
<feature type="binding site" evidence="9 10">
    <location>
        <position position="68"/>
    </location>
    <ligand>
        <name>substrate</name>
    </ligand>
</feature>
<dbReference type="NCBIfam" id="NF004231">
    <property type="entry name" value="PRK05679.1"/>
    <property type="match status" value="1"/>
</dbReference>
<feature type="binding site" evidence="9 11">
    <location>
        <begin position="78"/>
        <end position="79"/>
    </location>
    <ligand>
        <name>FMN</name>
        <dbReference type="ChEBI" id="CHEBI:58210"/>
    </ligand>
</feature>
<dbReference type="GO" id="GO:0010181">
    <property type="term" value="F:FMN binding"/>
    <property type="evidence" value="ECO:0007669"/>
    <property type="project" value="UniProtKB-UniRule"/>
</dbReference>
<dbReference type="InterPro" id="IPR012349">
    <property type="entry name" value="Split_barrel_FMN-bd"/>
</dbReference>